<keyword evidence="1" id="KW-0472">Membrane</keyword>
<reference evidence="3" key="1">
    <citation type="submission" date="2020-11" db="EMBL/GenBank/DDBJ databases">
        <authorList>
            <person name="Tran Van P."/>
        </authorList>
    </citation>
    <scope>NUCLEOTIDE SEQUENCE</scope>
</reference>
<proteinExistence type="predicted"/>
<feature type="chain" id="PRO_5031410177" evidence="2">
    <location>
        <begin position="17"/>
        <end position="254"/>
    </location>
</feature>
<keyword evidence="1" id="KW-1133">Transmembrane helix</keyword>
<dbReference type="EMBL" id="OC005130">
    <property type="protein sequence ID" value="CAD7265124.1"/>
    <property type="molecule type" value="Genomic_DNA"/>
</dbReference>
<sequence>MMKSLIILCVVAKLLAAQSTGPRDHRDDTPSIRSYGNIANYYMPEPDRQPYPSYQDYPPSYYYTGPSGAAEGIPGCPTGGVQGHSLMEDVLHIGATKLGLLGLIKATVAALATGLLAKFPLLLLKLLFKVGLLSLVIPVFLPLILPLISGISFTANNSTSAATRGLPGLREWERWDPNHCLQRFACHMGAHTSGREQTDAVTRLLEKLQMSQVPENRRLLEMYMEAYLRGSEEKSCRQHYQTCEMVDGFIGRLT</sequence>
<keyword evidence="2" id="KW-0732">Signal</keyword>
<keyword evidence="1" id="KW-0812">Transmembrane</keyword>
<feature type="transmembrane region" description="Helical" evidence="1">
    <location>
        <begin position="98"/>
        <end position="119"/>
    </location>
</feature>
<feature type="signal peptide" evidence="2">
    <location>
        <begin position="1"/>
        <end position="16"/>
    </location>
</feature>
<gene>
    <name evidence="3" type="ORF">TSIB3V08_LOCUS9169</name>
</gene>
<feature type="transmembrane region" description="Helical" evidence="1">
    <location>
        <begin position="126"/>
        <end position="148"/>
    </location>
</feature>
<protein>
    <submittedName>
        <fullName evidence="3">Uncharacterized protein</fullName>
    </submittedName>
</protein>
<dbReference type="Pfam" id="PF07841">
    <property type="entry name" value="DM4_12"/>
    <property type="match status" value="1"/>
</dbReference>
<dbReference type="AlphaFoldDB" id="A0A7R9B2M0"/>
<evidence type="ECO:0000313" key="3">
    <source>
        <dbReference type="EMBL" id="CAD7265124.1"/>
    </source>
</evidence>
<accession>A0A7R9B2M0</accession>
<organism evidence="3">
    <name type="scientific">Timema shepardi</name>
    <name type="common">Walking stick</name>
    <dbReference type="NCBI Taxonomy" id="629360"/>
    <lineage>
        <taxon>Eukaryota</taxon>
        <taxon>Metazoa</taxon>
        <taxon>Ecdysozoa</taxon>
        <taxon>Arthropoda</taxon>
        <taxon>Hexapoda</taxon>
        <taxon>Insecta</taxon>
        <taxon>Pterygota</taxon>
        <taxon>Neoptera</taxon>
        <taxon>Polyneoptera</taxon>
        <taxon>Phasmatodea</taxon>
        <taxon>Timematodea</taxon>
        <taxon>Timematoidea</taxon>
        <taxon>Timematidae</taxon>
        <taxon>Timema</taxon>
    </lineage>
</organism>
<evidence type="ECO:0000256" key="1">
    <source>
        <dbReference type="SAM" id="Phobius"/>
    </source>
</evidence>
<evidence type="ECO:0000256" key="2">
    <source>
        <dbReference type="SAM" id="SignalP"/>
    </source>
</evidence>
<name>A0A7R9B2M0_TIMSH</name>
<dbReference type="InterPro" id="IPR006631">
    <property type="entry name" value="DM4_12"/>
</dbReference>